<protein>
    <recommendedName>
        <fullName evidence="2">Protein kinase domain-containing protein</fullName>
    </recommendedName>
</protein>
<dbReference type="InterPro" id="IPR050588">
    <property type="entry name" value="WNK_Ser-Thr_kinase"/>
</dbReference>
<dbReference type="InterPro" id="IPR011009">
    <property type="entry name" value="Kinase-like_dom_sf"/>
</dbReference>
<dbReference type="Gene3D" id="1.10.510.10">
    <property type="entry name" value="Transferase(Phosphotransferase) domain 1"/>
    <property type="match status" value="1"/>
</dbReference>
<organism evidence="1">
    <name type="scientific">Timema monikensis</name>
    <dbReference type="NCBI Taxonomy" id="170555"/>
    <lineage>
        <taxon>Eukaryota</taxon>
        <taxon>Metazoa</taxon>
        <taxon>Ecdysozoa</taxon>
        <taxon>Arthropoda</taxon>
        <taxon>Hexapoda</taxon>
        <taxon>Insecta</taxon>
        <taxon>Pterygota</taxon>
        <taxon>Neoptera</taxon>
        <taxon>Polyneoptera</taxon>
        <taxon>Phasmatodea</taxon>
        <taxon>Timematodea</taxon>
        <taxon>Timematoidea</taxon>
        <taxon>Timematidae</taxon>
        <taxon>Timema</taxon>
    </lineage>
</organism>
<gene>
    <name evidence="1" type="ORF">TMSB3V08_LOCUS7409</name>
</gene>
<dbReference type="SUPFAM" id="SSF56112">
    <property type="entry name" value="Protein kinase-like (PK-like)"/>
    <property type="match status" value="1"/>
</dbReference>
<sequence>MSKLHVEHDGITLSAVNLHSTQQQDTVPATAEDMMGLCFGYDADDDDGCAGSWKMYLPAFWRHCVPQCKASILVDGVNADVFLSSYLHSCSPPIIHGNLTCDTIFIQHNGLVKIGSVAPDAIHHHVKTCRDNMKNMHFIAPEYAGITYKLT</sequence>
<dbReference type="AlphaFoldDB" id="A0A7R9HPR3"/>
<name>A0A7R9HPR3_9NEOP</name>
<proteinExistence type="predicted"/>
<accession>A0A7R9HPR3</accession>
<dbReference type="PANTHER" id="PTHR13902">
    <property type="entry name" value="SERINE/THREONINE-PROTEIN KINASE WNK WITH NO LYSINE -RELATED"/>
    <property type="match status" value="1"/>
</dbReference>
<evidence type="ECO:0008006" key="2">
    <source>
        <dbReference type="Google" id="ProtNLM"/>
    </source>
</evidence>
<reference evidence="1" key="1">
    <citation type="submission" date="2020-11" db="EMBL/GenBank/DDBJ databases">
        <authorList>
            <person name="Tran Van P."/>
        </authorList>
    </citation>
    <scope>NUCLEOTIDE SEQUENCE</scope>
</reference>
<evidence type="ECO:0000313" key="1">
    <source>
        <dbReference type="EMBL" id="CAD7430657.1"/>
    </source>
</evidence>
<dbReference type="EMBL" id="OB794582">
    <property type="protein sequence ID" value="CAD7430657.1"/>
    <property type="molecule type" value="Genomic_DNA"/>
</dbReference>